<sequence length="257" mass="29163">MDNSSSVHSNAVPIRRCCYCRAELPSATSGKSVDPQCEKCKKNEMKYKKKPTTCSYCQLPAAFVADKCVWCAYFERKFGPPVACSECKLNAAFLRDPGLKDKSVLCRLCSMSRKNPSLKNRKDFSSRHKSSANVLPNSHNKRKAQASAPYDTKLSKTVSTEAASIENVQSEHILAVQRYKDDILELQKKCAEKDRSILERDKKIATLNAEMMQVERDYKDKVSQMQRTHSETTQSLRDQIRALNKQLRNLQQGRVSS</sequence>
<evidence type="ECO:0000313" key="5">
    <source>
        <dbReference type="EMBL" id="MFH4978417.1"/>
    </source>
</evidence>
<dbReference type="InterPro" id="IPR032017">
    <property type="entry name" value="FAM76"/>
</dbReference>
<dbReference type="PANTHER" id="PTHR46176:SF1">
    <property type="entry name" value="LD21662P"/>
    <property type="match status" value="1"/>
</dbReference>
<organism evidence="5 6">
    <name type="scientific">Gnathostoma spinigerum</name>
    <dbReference type="NCBI Taxonomy" id="75299"/>
    <lineage>
        <taxon>Eukaryota</taxon>
        <taxon>Metazoa</taxon>
        <taxon>Ecdysozoa</taxon>
        <taxon>Nematoda</taxon>
        <taxon>Chromadorea</taxon>
        <taxon>Rhabditida</taxon>
        <taxon>Spirurina</taxon>
        <taxon>Gnathostomatomorpha</taxon>
        <taxon>Gnathostomatoidea</taxon>
        <taxon>Gnathostomatidae</taxon>
        <taxon>Gnathostoma</taxon>
    </lineage>
</organism>
<feature type="coiled-coil region" evidence="3">
    <location>
        <begin position="176"/>
        <end position="253"/>
    </location>
</feature>
<dbReference type="Proteomes" id="UP001608902">
    <property type="component" value="Unassembled WGS sequence"/>
</dbReference>
<accession>A0ABD6EGR6</accession>
<evidence type="ECO:0000256" key="3">
    <source>
        <dbReference type="SAM" id="Coils"/>
    </source>
</evidence>
<feature type="region of interest" description="Disordered" evidence="4">
    <location>
        <begin position="116"/>
        <end position="152"/>
    </location>
</feature>
<evidence type="ECO:0000256" key="1">
    <source>
        <dbReference type="ARBA" id="ARBA00009097"/>
    </source>
</evidence>
<reference evidence="5 6" key="1">
    <citation type="submission" date="2024-08" db="EMBL/GenBank/DDBJ databases">
        <title>Gnathostoma spinigerum genome.</title>
        <authorList>
            <person name="Gonzalez-Bertolin B."/>
            <person name="Monzon S."/>
            <person name="Zaballos A."/>
            <person name="Jimenez P."/>
            <person name="Dekumyoy P."/>
            <person name="Varona S."/>
            <person name="Cuesta I."/>
            <person name="Sumanam S."/>
            <person name="Adisakwattana P."/>
            <person name="Gasser R.B."/>
            <person name="Hernandez-Gonzalez A."/>
            <person name="Young N.D."/>
            <person name="Perteguer M.J."/>
        </authorList>
    </citation>
    <scope>NUCLEOTIDE SEQUENCE [LARGE SCALE GENOMIC DNA]</scope>
    <source>
        <strain evidence="5">AL3</strain>
        <tissue evidence="5">Liver</tissue>
    </source>
</reference>
<proteinExistence type="inferred from homology"/>
<comment type="caution">
    <text evidence="5">The sequence shown here is derived from an EMBL/GenBank/DDBJ whole genome shotgun (WGS) entry which is preliminary data.</text>
</comment>
<dbReference type="EMBL" id="JBGFUD010003185">
    <property type="protein sequence ID" value="MFH4978417.1"/>
    <property type="molecule type" value="Genomic_DNA"/>
</dbReference>
<comment type="similarity">
    <text evidence="1">Belongs to the FAM76 family.</text>
</comment>
<evidence type="ECO:0000256" key="2">
    <source>
        <dbReference type="ARBA" id="ARBA00023054"/>
    </source>
</evidence>
<name>A0ABD6EGR6_9BILA</name>
<gene>
    <name evidence="5" type="ORF">AB6A40_005126</name>
</gene>
<dbReference type="AlphaFoldDB" id="A0ABD6EGR6"/>
<protein>
    <recommendedName>
        <fullName evidence="7">Protein FAM76A</fullName>
    </recommendedName>
</protein>
<dbReference type="Pfam" id="PF16046">
    <property type="entry name" value="FAM76"/>
    <property type="match status" value="1"/>
</dbReference>
<dbReference type="PANTHER" id="PTHR46176">
    <property type="entry name" value="LD21662P"/>
    <property type="match status" value="1"/>
</dbReference>
<evidence type="ECO:0000313" key="6">
    <source>
        <dbReference type="Proteomes" id="UP001608902"/>
    </source>
</evidence>
<keyword evidence="2 3" id="KW-0175">Coiled coil</keyword>
<evidence type="ECO:0000256" key="4">
    <source>
        <dbReference type="SAM" id="MobiDB-lite"/>
    </source>
</evidence>
<keyword evidence="6" id="KW-1185">Reference proteome</keyword>
<evidence type="ECO:0008006" key="7">
    <source>
        <dbReference type="Google" id="ProtNLM"/>
    </source>
</evidence>